<accession>A0A0D1EH28</accession>
<reference evidence="2 3" key="1">
    <citation type="submission" date="2015-02" db="EMBL/GenBank/DDBJ databases">
        <title>Genome Sequence of Jannaschia aquimarina DSM28248, a member of the Roseobacter clade.</title>
        <authorList>
            <person name="Voget S."/>
            <person name="Daniel R."/>
        </authorList>
    </citation>
    <scope>NUCLEOTIDE SEQUENCE [LARGE SCALE GENOMIC DNA]</scope>
    <source>
        <strain evidence="2 3">GSW-M26</strain>
    </source>
</reference>
<dbReference type="InterPro" id="IPR006837">
    <property type="entry name" value="Divergent_DAC"/>
</dbReference>
<dbReference type="GO" id="GO:0005975">
    <property type="term" value="P:carbohydrate metabolic process"/>
    <property type="evidence" value="ECO:0007669"/>
    <property type="project" value="InterPro"/>
</dbReference>
<dbReference type="EMBL" id="JYFE01000024">
    <property type="protein sequence ID" value="KIT16964.1"/>
    <property type="molecule type" value="Genomic_DNA"/>
</dbReference>
<feature type="region of interest" description="Disordered" evidence="1">
    <location>
        <begin position="44"/>
        <end position="126"/>
    </location>
</feature>
<dbReference type="RefSeq" id="WP_052500816.1">
    <property type="nucleotide sequence ID" value="NZ_FZPF01000011.1"/>
</dbReference>
<dbReference type="STRING" id="935700.jaqu_12770"/>
<comment type="caution">
    <text evidence="2">The sequence shown here is derived from an EMBL/GenBank/DDBJ whole genome shotgun (WGS) entry which is preliminary data.</text>
</comment>
<dbReference type="Gene3D" id="3.20.20.370">
    <property type="entry name" value="Glycoside hydrolase/deacetylase"/>
    <property type="match status" value="1"/>
</dbReference>
<feature type="region of interest" description="Disordered" evidence="1">
    <location>
        <begin position="173"/>
        <end position="196"/>
    </location>
</feature>
<dbReference type="OrthoDB" id="7658418at2"/>
<dbReference type="PATRIC" id="fig|935700.4.peg.1329"/>
<feature type="region of interest" description="Disordered" evidence="1">
    <location>
        <begin position="384"/>
        <end position="427"/>
    </location>
</feature>
<name>A0A0D1EH28_9RHOB</name>
<dbReference type="AlphaFoldDB" id="A0A0D1EH28"/>
<feature type="region of interest" description="Disordered" evidence="1">
    <location>
        <begin position="312"/>
        <end position="331"/>
    </location>
</feature>
<feature type="compositionally biased region" description="Low complexity" evidence="1">
    <location>
        <begin position="103"/>
        <end position="118"/>
    </location>
</feature>
<dbReference type="SUPFAM" id="SSF88713">
    <property type="entry name" value="Glycoside hydrolase/deacetylase"/>
    <property type="match status" value="1"/>
</dbReference>
<dbReference type="InterPro" id="IPR011330">
    <property type="entry name" value="Glyco_hydro/deAcase_b/a-brl"/>
</dbReference>
<keyword evidence="3" id="KW-1185">Reference proteome</keyword>
<organism evidence="2 3">
    <name type="scientific">Jannaschia aquimarina</name>
    <dbReference type="NCBI Taxonomy" id="935700"/>
    <lineage>
        <taxon>Bacteria</taxon>
        <taxon>Pseudomonadati</taxon>
        <taxon>Pseudomonadota</taxon>
        <taxon>Alphaproteobacteria</taxon>
        <taxon>Rhodobacterales</taxon>
        <taxon>Roseobacteraceae</taxon>
        <taxon>Jannaschia</taxon>
    </lineage>
</organism>
<protein>
    <submittedName>
        <fullName evidence="2">Divergent polysaccharide deacetylase</fullName>
    </submittedName>
</protein>
<evidence type="ECO:0000256" key="1">
    <source>
        <dbReference type="SAM" id="MobiDB-lite"/>
    </source>
</evidence>
<proteinExistence type="predicted"/>
<evidence type="ECO:0000313" key="3">
    <source>
        <dbReference type="Proteomes" id="UP000032232"/>
    </source>
</evidence>
<dbReference type="Pfam" id="PF04748">
    <property type="entry name" value="Polysacc_deac_2"/>
    <property type="match status" value="1"/>
</dbReference>
<dbReference type="CDD" id="cd10936">
    <property type="entry name" value="CE4_DAC2"/>
    <property type="match status" value="1"/>
</dbReference>
<evidence type="ECO:0000313" key="2">
    <source>
        <dbReference type="EMBL" id="KIT16964.1"/>
    </source>
</evidence>
<sequence length="649" mass="66168">MFKGVILGGFCAIVLSGLMLMTVSLIAPPPVRDARLVPDAPQPATLEEQPETSGVEPPPEQVVVEAEGEPATDIDLPAESQFGRPRDDAEPVLRTPSRGGGMATASAPLPAAQAPASPDVSTESAAQPEISVVLPSVTAPVADIDPAGPSAVQESAPATFAIADVGEAPEVPATEDAAAQSDEPARPRPAVEADAPETEVFEVEITEAEGEVLPATDDAPVQPVEGDPAEVAAVADPVPADAPADEAVAQGITSEAADDALVVAEAVDLERFATEVDAIDEAPADTPAVADTAPGSDAAVDADVAEVADLAPAPSADDASDEGAEVAGSAPSAPITIIEAPAPVVVLGAEDQPITRDVRQIETAQAGNGIVLVDPDDVVRAPRAAPSAPEQERETEFVGTPRILTPGEPRRITLSSEEPTEADQAPGPRALTANAAAFSREAGRPLFGIVLVDDGGGSVSTSDLAAFDFPITFALDPTRPGAPEAAERYREAGHEVLLLADVLPEGGTPSDMEVALAAAFQEMPLAVGILDTEERRLSRSRGLLPALAEGGLGLVVRPGGLGSATQNASRAGVPAVQVFRSLDDGDERAPRITRYLDRAAFEAAQDGSALVIGRARGETVTALHAWALGDRAEEVQIAPVSAILIEGSD</sequence>
<dbReference type="Proteomes" id="UP000032232">
    <property type="component" value="Unassembled WGS sequence"/>
</dbReference>
<gene>
    <name evidence="2" type="ORF">jaqu_12770</name>
</gene>